<dbReference type="Gene3D" id="2.60.40.3440">
    <property type="match status" value="1"/>
</dbReference>
<dbReference type="Proteomes" id="UP001253595">
    <property type="component" value="Unassembled WGS sequence"/>
</dbReference>
<proteinExistence type="predicted"/>
<dbReference type="EMBL" id="JAVDVX010000001">
    <property type="protein sequence ID" value="MDR7088811.1"/>
    <property type="molecule type" value="Genomic_DNA"/>
</dbReference>
<feature type="chain" id="PRO_5047100670" evidence="2">
    <location>
        <begin position="21"/>
        <end position="165"/>
    </location>
</feature>
<evidence type="ECO:0000313" key="4">
    <source>
        <dbReference type="Proteomes" id="UP001253595"/>
    </source>
</evidence>
<gene>
    <name evidence="3" type="ORF">J2X05_000814</name>
</gene>
<evidence type="ECO:0000256" key="2">
    <source>
        <dbReference type="SAM" id="SignalP"/>
    </source>
</evidence>
<organism evidence="3 4">
    <name type="scientific">Cellvibrio fibrivorans</name>
    <dbReference type="NCBI Taxonomy" id="126350"/>
    <lineage>
        <taxon>Bacteria</taxon>
        <taxon>Pseudomonadati</taxon>
        <taxon>Pseudomonadota</taxon>
        <taxon>Gammaproteobacteria</taxon>
        <taxon>Cellvibrionales</taxon>
        <taxon>Cellvibrionaceae</taxon>
        <taxon>Cellvibrio</taxon>
    </lineage>
</organism>
<keyword evidence="4" id="KW-1185">Reference proteome</keyword>
<evidence type="ECO:0000256" key="1">
    <source>
        <dbReference type="SAM" id="MobiDB-lite"/>
    </source>
</evidence>
<comment type="caution">
    <text evidence="3">The sequence shown here is derived from an EMBL/GenBank/DDBJ whole genome shotgun (WGS) entry which is preliminary data.</text>
</comment>
<evidence type="ECO:0000313" key="3">
    <source>
        <dbReference type="EMBL" id="MDR7088811.1"/>
    </source>
</evidence>
<reference evidence="3 4" key="1">
    <citation type="submission" date="2023-07" db="EMBL/GenBank/DDBJ databases">
        <title>Sorghum-associated microbial communities from plants grown in Nebraska, USA.</title>
        <authorList>
            <person name="Schachtman D."/>
        </authorList>
    </citation>
    <scope>NUCLEOTIDE SEQUENCE [LARGE SCALE GENOMIC DNA]</scope>
    <source>
        <strain evidence="3 4">BE190</strain>
    </source>
</reference>
<protein>
    <submittedName>
        <fullName evidence="3">VCBS repeat-containing protein</fullName>
    </submittedName>
</protein>
<dbReference type="Pfam" id="PF17963">
    <property type="entry name" value="Big_9"/>
    <property type="match status" value="1"/>
</dbReference>
<dbReference type="RefSeq" id="WP_310068934.1">
    <property type="nucleotide sequence ID" value="NZ_JAVDVX010000001.1"/>
</dbReference>
<accession>A0ABU1UUF3</accession>
<sequence>MKFLFLALPVSIAVLLSACGGDNKKKPPKVNTPPTAMSTSISTQADTPVTGKLMGSDMDKDALSFAVSSQPAQGTLALQSDGSFTYLPNADVTGMDQFTFSVSDGKSTSMTAMVNITIDLLAVNMGEYTRKAYNQMESDTPLSLNTRAVTQDVTDEAAFDDLLAQ</sequence>
<feature type="region of interest" description="Disordered" evidence="1">
    <location>
        <begin position="23"/>
        <end position="49"/>
    </location>
</feature>
<keyword evidence="2" id="KW-0732">Signal</keyword>
<feature type="compositionally biased region" description="Polar residues" evidence="1">
    <location>
        <begin position="36"/>
        <end position="47"/>
    </location>
</feature>
<dbReference type="PROSITE" id="PS51257">
    <property type="entry name" value="PROKAR_LIPOPROTEIN"/>
    <property type="match status" value="1"/>
</dbReference>
<feature type="signal peptide" evidence="2">
    <location>
        <begin position="1"/>
        <end position="20"/>
    </location>
</feature>
<name>A0ABU1UUF3_9GAMM</name>